<dbReference type="EMBL" id="FNNG01000003">
    <property type="protein sequence ID" value="SDW67525.1"/>
    <property type="molecule type" value="Genomic_DNA"/>
</dbReference>
<dbReference type="OrthoDB" id="1707379at2"/>
<organism evidence="1 2">
    <name type="scientific">Tepidimicrobium xylanilyticum</name>
    <dbReference type="NCBI Taxonomy" id="1123352"/>
    <lineage>
        <taxon>Bacteria</taxon>
        <taxon>Bacillati</taxon>
        <taxon>Bacillota</taxon>
        <taxon>Tissierellia</taxon>
        <taxon>Tissierellales</taxon>
        <taxon>Tepidimicrobiaceae</taxon>
        <taxon>Tepidimicrobium</taxon>
    </lineage>
</organism>
<evidence type="ECO:0000313" key="2">
    <source>
        <dbReference type="Proteomes" id="UP000198828"/>
    </source>
</evidence>
<protein>
    <submittedName>
        <fullName evidence="1">Uncharacterized protein</fullName>
    </submittedName>
</protein>
<keyword evidence="2" id="KW-1185">Reference proteome</keyword>
<accession>A0A1H2VGL7</accession>
<gene>
    <name evidence="1" type="ORF">SAMN05660923_01107</name>
</gene>
<name>A0A1H2VGL7_9FIRM</name>
<dbReference type="Proteomes" id="UP000198828">
    <property type="component" value="Unassembled WGS sequence"/>
</dbReference>
<dbReference type="RefSeq" id="WP_093751607.1">
    <property type="nucleotide sequence ID" value="NZ_BSYN01000004.1"/>
</dbReference>
<reference evidence="1 2" key="1">
    <citation type="submission" date="2016-10" db="EMBL/GenBank/DDBJ databases">
        <authorList>
            <person name="de Groot N.N."/>
        </authorList>
    </citation>
    <scope>NUCLEOTIDE SEQUENCE [LARGE SCALE GENOMIC DNA]</scope>
    <source>
        <strain evidence="1 2">DSM 23310</strain>
    </source>
</reference>
<proteinExistence type="predicted"/>
<dbReference type="AlphaFoldDB" id="A0A1H2VGL7"/>
<sequence length="94" mass="10849">MNKILLINKLDPQDYSNKKQRIFFVIGGMNIPDTGSRIVDTILQSKLVEAEDMVLKYNGIELNISVQQIPVVVKLLSNKNFSIYEIYKPYMPEE</sequence>
<evidence type="ECO:0000313" key="1">
    <source>
        <dbReference type="EMBL" id="SDW67525.1"/>
    </source>
</evidence>